<gene>
    <name evidence="2" type="ORF">JMJ54_06950</name>
</gene>
<feature type="transmembrane region" description="Helical" evidence="1">
    <location>
        <begin position="963"/>
        <end position="982"/>
    </location>
</feature>
<feature type="transmembrane region" description="Helical" evidence="1">
    <location>
        <begin position="390"/>
        <end position="410"/>
    </location>
</feature>
<dbReference type="Pfam" id="PF00873">
    <property type="entry name" value="ACR_tran"/>
    <property type="match status" value="1"/>
</dbReference>
<sequence>MWFTRISIQNPVFATMMMLSLLVLGLFSIKRLPVEELPDVKFPVVVVSTSYPGASPEIVESDVTRKIEESLNTVNGLDELFSFSYQGLSVVVAQFDLSVDPEAAVQDVREKVAAVTPGFRDEVKTPTISRYSPDDLPIASLVLRSDRLSPRELTSRAQQVFKKRFETIQGVGQAELVGAISRQIEVVLRPEKLAELKVGVNDVMSALRAQNAEVPVGTIQSRGREEVVQIKGRLTTPAEFAKIIVAWRNGAPAYLGDIATVRDGQAEEDSLALVNGQRAISIDIKKVNGANTVEVSDRIRAEMDKLNKEYAGEGIQLSVLSDNAEGIRASLADVKTTMIEGALLTIAIVFVFLGSWRSTVITGLTLPVALIGTFFALYIAGFTINVMTMMALSLCIGLLIDDAIVVRENIVRHAALGKDHYNAAIDGTREIGLAVLATTSTIVAVFLPVGFMGGIIGKFFHQFGLTVCAAVLISMFVSFTLDPMLSSIWADPHVHGGKRPLGKLLDAFENGMDWLATRYSALIRWSLAHRLAVIGIAVASLVAAFMLARFIGAEFVPKPDLSKVSLQFETPVGSSLDYTTAKTRQIEAALKTFPEVRETYTAINTGGAQGKNSARMVIMLTPKKTRHRSQNELITAFRARITTIAGVSIRSLMPLGGGGPEGKAIQISLQGTDLVRLGTLSREFTQRLNAIPGLVDVESSMKAARPALDIDINRDRAASLGLDLTQVGNALRPLIAGEESGTWLAPDGESYDVNVRLAAAERANRASLESIYFTSTLRDGNGLPILVPLTEIATVKSAESPVQINRRNLFREANITANVAGRTTGEVQRDIDKLQAEFKLPPGYRFVAGGDTKSMQESAGYAVAALLLGIIFIYMILASQFGHFLQPFAIMTSLPLSLVGVLLALLMWRSTLNIFSIIGVIMLMGLVTKNAILLVDFVNHLRREGMARVDAIAEAGRVRLRPILMTTAAMIVGMLPLAFALGEGSEQRAPMAHAIIGGVITSTLLTLIVVPVVFTWLDDLGAWLIRRLGGRRK</sequence>
<dbReference type="Gene3D" id="3.30.70.1440">
    <property type="entry name" value="Multidrug efflux transporter AcrB pore domain"/>
    <property type="match status" value="1"/>
</dbReference>
<dbReference type="Gene3D" id="3.30.70.1430">
    <property type="entry name" value="Multidrug efflux transporter AcrB pore domain"/>
    <property type="match status" value="2"/>
</dbReference>
<protein>
    <submittedName>
        <fullName evidence="2">Efflux RND transporter permease subunit</fullName>
    </submittedName>
</protein>
<dbReference type="PANTHER" id="PTHR32063">
    <property type="match status" value="1"/>
</dbReference>
<name>A0ABS2BIZ3_9NEIS</name>
<dbReference type="SUPFAM" id="SSF82693">
    <property type="entry name" value="Multidrug efflux transporter AcrB pore domain, PN1, PN2, PC1 and PC2 subdomains"/>
    <property type="match status" value="3"/>
</dbReference>
<feature type="transmembrane region" description="Helical" evidence="1">
    <location>
        <begin position="431"/>
        <end position="453"/>
    </location>
</feature>
<comment type="caution">
    <text evidence="2">The sequence shown here is derived from an EMBL/GenBank/DDBJ whole genome shotgun (WGS) entry which is preliminary data.</text>
</comment>
<dbReference type="Proteomes" id="UP000809431">
    <property type="component" value="Unassembled WGS sequence"/>
</dbReference>
<keyword evidence="1" id="KW-1133">Transmembrane helix</keyword>
<reference evidence="2 3" key="1">
    <citation type="submission" date="2021-01" db="EMBL/GenBank/DDBJ databases">
        <title>Draft Genome Sequence and Polyhydroxyalkanoate Biosynthetic Potential of Jeongeupia naejangsanensis Type Strain DSM 24253.</title>
        <authorList>
            <person name="Turrini P."/>
            <person name="Artuso I."/>
            <person name="Lugli G.A."/>
            <person name="Frangipani E."/>
            <person name="Ventura M."/>
            <person name="Visca P."/>
        </authorList>
    </citation>
    <scope>NUCLEOTIDE SEQUENCE [LARGE SCALE GENOMIC DNA]</scope>
    <source>
        <strain evidence="2 3">DSM 24253</strain>
    </source>
</reference>
<accession>A0ABS2BIZ3</accession>
<evidence type="ECO:0000313" key="3">
    <source>
        <dbReference type="Proteomes" id="UP000809431"/>
    </source>
</evidence>
<proteinExistence type="predicted"/>
<dbReference type="Gene3D" id="3.30.2090.10">
    <property type="entry name" value="Multidrug efflux transporter AcrB TolC docking domain, DN and DC subdomains"/>
    <property type="match status" value="2"/>
</dbReference>
<dbReference type="Gene3D" id="3.30.70.1320">
    <property type="entry name" value="Multidrug efflux transporter AcrB pore domain like"/>
    <property type="match status" value="1"/>
</dbReference>
<feature type="transmembrane region" description="Helical" evidence="1">
    <location>
        <begin position="459"/>
        <end position="481"/>
    </location>
</feature>
<dbReference type="PANTHER" id="PTHR32063:SF0">
    <property type="entry name" value="SWARMING MOTILITY PROTEIN SWRC"/>
    <property type="match status" value="1"/>
</dbReference>
<organism evidence="2 3">
    <name type="scientific">Jeongeupia naejangsanensis</name>
    <dbReference type="NCBI Taxonomy" id="613195"/>
    <lineage>
        <taxon>Bacteria</taxon>
        <taxon>Pseudomonadati</taxon>
        <taxon>Pseudomonadota</taxon>
        <taxon>Betaproteobacteria</taxon>
        <taxon>Neisseriales</taxon>
        <taxon>Chitinibacteraceae</taxon>
        <taxon>Jeongeupia</taxon>
    </lineage>
</organism>
<keyword evidence="1" id="KW-0472">Membrane</keyword>
<evidence type="ECO:0000256" key="1">
    <source>
        <dbReference type="SAM" id="Phobius"/>
    </source>
</evidence>
<dbReference type="RefSeq" id="WP_203537216.1">
    <property type="nucleotide sequence ID" value="NZ_JAESND010000002.1"/>
</dbReference>
<dbReference type="PRINTS" id="PR00702">
    <property type="entry name" value="ACRIFLAVINRP"/>
</dbReference>
<dbReference type="Gene3D" id="1.20.1640.10">
    <property type="entry name" value="Multidrug efflux transporter AcrB transmembrane domain"/>
    <property type="match status" value="2"/>
</dbReference>
<feature type="transmembrane region" description="Helical" evidence="1">
    <location>
        <begin position="859"/>
        <end position="877"/>
    </location>
</feature>
<dbReference type="InterPro" id="IPR027463">
    <property type="entry name" value="AcrB_DN_DC_subdom"/>
</dbReference>
<dbReference type="EMBL" id="JAESND010000002">
    <property type="protein sequence ID" value="MBM3115559.1"/>
    <property type="molecule type" value="Genomic_DNA"/>
</dbReference>
<feature type="transmembrane region" description="Helical" evidence="1">
    <location>
        <begin position="338"/>
        <end position="356"/>
    </location>
</feature>
<feature type="transmembrane region" description="Helical" evidence="1">
    <location>
        <begin position="889"/>
        <end position="908"/>
    </location>
</feature>
<dbReference type="SUPFAM" id="SSF82714">
    <property type="entry name" value="Multidrug efflux transporter AcrB TolC docking domain, DN and DC subdomains"/>
    <property type="match status" value="2"/>
</dbReference>
<feature type="transmembrane region" description="Helical" evidence="1">
    <location>
        <begin position="531"/>
        <end position="552"/>
    </location>
</feature>
<feature type="transmembrane region" description="Helical" evidence="1">
    <location>
        <begin position="994"/>
        <end position="1017"/>
    </location>
</feature>
<dbReference type="SUPFAM" id="SSF82866">
    <property type="entry name" value="Multidrug efflux transporter AcrB transmembrane domain"/>
    <property type="match status" value="2"/>
</dbReference>
<dbReference type="InterPro" id="IPR001036">
    <property type="entry name" value="Acrflvin-R"/>
</dbReference>
<feature type="transmembrane region" description="Helical" evidence="1">
    <location>
        <begin position="914"/>
        <end position="938"/>
    </location>
</feature>
<feature type="transmembrane region" description="Helical" evidence="1">
    <location>
        <begin position="363"/>
        <end position="384"/>
    </location>
</feature>
<keyword evidence="3" id="KW-1185">Reference proteome</keyword>
<keyword evidence="1" id="KW-0812">Transmembrane</keyword>
<evidence type="ECO:0000313" key="2">
    <source>
        <dbReference type="EMBL" id="MBM3115559.1"/>
    </source>
</evidence>